<evidence type="ECO:0000313" key="5">
    <source>
        <dbReference type="EMBL" id="MBM7620251.1"/>
    </source>
</evidence>
<dbReference type="SMART" id="SM00347">
    <property type="entry name" value="HTH_MARR"/>
    <property type="match status" value="1"/>
</dbReference>
<dbReference type="InterPro" id="IPR036390">
    <property type="entry name" value="WH_DNA-bd_sf"/>
</dbReference>
<dbReference type="SUPFAM" id="SSF46785">
    <property type="entry name" value="Winged helix' DNA-binding domain"/>
    <property type="match status" value="1"/>
</dbReference>
<dbReference type="PANTHER" id="PTHR42756:SF1">
    <property type="entry name" value="TRANSCRIPTIONAL REPRESSOR OF EMRAB OPERON"/>
    <property type="match status" value="1"/>
</dbReference>
<organism evidence="5 6">
    <name type="scientific">Sutcliffiella tianshenii</name>
    <dbReference type="NCBI Taxonomy" id="1463404"/>
    <lineage>
        <taxon>Bacteria</taxon>
        <taxon>Bacillati</taxon>
        <taxon>Bacillota</taxon>
        <taxon>Bacilli</taxon>
        <taxon>Bacillales</taxon>
        <taxon>Bacillaceae</taxon>
        <taxon>Sutcliffiella</taxon>
    </lineage>
</organism>
<reference evidence="5 6" key="1">
    <citation type="submission" date="2021-01" db="EMBL/GenBank/DDBJ databases">
        <title>Genomic Encyclopedia of Type Strains, Phase IV (KMG-IV): sequencing the most valuable type-strain genomes for metagenomic binning, comparative biology and taxonomic classification.</title>
        <authorList>
            <person name="Goeker M."/>
        </authorList>
    </citation>
    <scope>NUCLEOTIDE SEQUENCE [LARGE SCALE GENOMIC DNA]</scope>
    <source>
        <strain evidence="5 6">DSM 25879</strain>
    </source>
</reference>
<name>A0ABS2NZW9_9BACI</name>
<proteinExistence type="predicted"/>
<gene>
    <name evidence="5" type="ORF">JOC95_002104</name>
</gene>
<protein>
    <submittedName>
        <fullName evidence="5">DNA-binding MarR family transcriptional regulator</fullName>
    </submittedName>
</protein>
<comment type="caution">
    <text evidence="5">The sequence shown here is derived from an EMBL/GenBank/DDBJ whole genome shotgun (WGS) entry which is preliminary data.</text>
</comment>
<sequence>MEDIRAMLQVTMRRFGMLNKNCCTVDCLDISMVQSHILYEIARKNLPSMQEVADTIGMDITTFSRQIQTLKKMELVERNQSAEDKRVYHLSLTAKGKQVEEGINDQMKHYLENVFSHLNEKEQNEVIKSLQILNAAMGKSNMCCKPFS</sequence>
<keyword evidence="2 5" id="KW-0238">DNA-binding</keyword>
<feature type="domain" description="HTH marR-type" evidence="4">
    <location>
        <begin position="1"/>
        <end position="135"/>
    </location>
</feature>
<evidence type="ECO:0000256" key="2">
    <source>
        <dbReference type="ARBA" id="ARBA00023125"/>
    </source>
</evidence>
<dbReference type="Proteomes" id="UP000737402">
    <property type="component" value="Unassembled WGS sequence"/>
</dbReference>
<accession>A0ABS2NZW9</accession>
<dbReference type="InterPro" id="IPR000835">
    <property type="entry name" value="HTH_MarR-typ"/>
</dbReference>
<keyword evidence="6" id="KW-1185">Reference proteome</keyword>
<dbReference type="InterPro" id="IPR036388">
    <property type="entry name" value="WH-like_DNA-bd_sf"/>
</dbReference>
<dbReference type="PROSITE" id="PS50995">
    <property type="entry name" value="HTH_MARR_2"/>
    <property type="match status" value="1"/>
</dbReference>
<evidence type="ECO:0000259" key="4">
    <source>
        <dbReference type="PROSITE" id="PS50995"/>
    </source>
</evidence>
<dbReference type="EMBL" id="JAFBED010000004">
    <property type="protein sequence ID" value="MBM7620251.1"/>
    <property type="molecule type" value="Genomic_DNA"/>
</dbReference>
<keyword evidence="1" id="KW-0805">Transcription regulation</keyword>
<dbReference type="Pfam" id="PF01047">
    <property type="entry name" value="MarR"/>
    <property type="match status" value="1"/>
</dbReference>
<dbReference type="RefSeq" id="WP_204415807.1">
    <property type="nucleotide sequence ID" value="NZ_JAFBED010000004.1"/>
</dbReference>
<evidence type="ECO:0000313" key="6">
    <source>
        <dbReference type="Proteomes" id="UP000737402"/>
    </source>
</evidence>
<evidence type="ECO:0000256" key="3">
    <source>
        <dbReference type="ARBA" id="ARBA00023163"/>
    </source>
</evidence>
<keyword evidence="3" id="KW-0804">Transcription</keyword>
<dbReference type="GO" id="GO:0003677">
    <property type="term" value="F:DNA binding"/>
    <property type="evidence" value="ECO:0007669"/>
    <property type="project" value="UniProtKB-KW"/>
</dbReference>
<dbReference type="Gene3D" id="1.10.10.10">
    <property type="entry name" value="Winged helix-like DNA-binding domain superfamily/Winged helix DNA-binding domain"/>
    <property type="match status" value="1"/>
</dbReference>
<dbReference type="PRINTS" id="PR00598">
    <property type="entry name" value="HTHMARR"/>
</dbReference>
<dbReference type="PANTHER" id="PTHR42756">
    <property type="entry name" value="TRANSCRIPTIONAL REGULATOR, MARR"/>
    <property type="match status" value="1"/>
</dbReference>
<evidence type="ECO:0000256" key="1">
    <source>
        <dbReference type="ARBA" id="ARBA00023015"/>
    </source>
</evidence>